<organism evidence="7 8">
    <name type="scientific">Kwoniella shivajii</name>
    <dbReference type="NCBI Taxonomy" id="564305"/>
    <lineage>
        <taxon>Eukaryota</taxon>
        <taxon>Fungi</taxon>
        <taxon>Dikarya</taxon>
        <taxon>Basidiomycota</taxon>
        <taxon>Agaricomycotina</taxon>
        <taxon>Tremellomycetes</taxon>
        <taxon>Tremellales</taxon>
        <taxon>Cryptococcaceae</taxon>
        <taxon>Kwoniella</taxon>
    </lineage>
</organism>
<dbReference type="PANTHER" id="PTHR24067">
    <property type="entry name" value="UBIQUITIN-CONJUGATING ENZYME E2"/>
    <property type="match status" value="1"/>
</dbReference>
<evidence type="ECO:0000313" key="8">
    <source>
        <dbReference type="Proteomes" id="UP001329825"/>
    </source>
</evidence>
<feature type="domain" description="UBC core" evidence="6">
    <location>
        <begin position="6"/>
        <end position="152"/>
    </location>
</feature>
<name>A0ABZ1D1N7_9TREE</name>
<evidence type="ECO:0000256" key="2">
    <source>
        <dbReference type="ARBA" id="ARBA00022786"/>
    </source>
</evidence>
<dbReference type="InterPro" id="IPR016135">
    <property type="entry name" value="UBQ-conjugating_enzyme/RWD"/>
</dbReference>
<dbReference type="SMART" id="SM00212">
    <property type="entry name" value="UBCc"/>
    <property type="match status" value="1"/>
</dbReference>
<dbReference type="Pfam" id="PF00179">
    <property type="entry name" value="UQ_con"/>
    <property type="match status" value="1"/>
</dbReference>
<feature type="active site" description="Glycyl thioester intermediate" evidence="3">
    <location>
        <position position="90"/>
    </location>
</feature>
<evidence type="ECO:0000313" key="7">
    <source>
        <dbReference type="EMBL" id="WRT67929.1"/>
    </source>
</evidence>
<feature type="compositionally biased region" description="Low complexity" evidence="5">
    <location>
        <begin position="224"/>
        <end position="233"/>
    </location>
</feature>
<dbReference type="PROSITE" id="PS00183">
    <property type="entry name" value="UBC_1"/>
    <property type="match status" value="1"/>
</dbReference>
<evidence type="ECO:0000256" key="1">
    <source>
        <dbReference type="ARBA" id="ARBA00022679"/>
    </source>
</evidence>
<dbReference type="InterPro" id="IPR023313">
    <property type="entry name" value="UBQ-conjugating_AS"/>
</dbReference>
<dbReference type="GeneID" id="87957034"/>
<keyword evidence="2 4" id="KW-0833">Ubl conjugation pathway</keyword>
<sequence length="242" mass="26515">MSLTPQALRLLSRETIHLRSDPPEGVRIVVDEDDLTNMEGWVQGPGGTPYEGGYFRIRFSFGPEYPNLPPKCTMITKIFHPNISKNGEICVDTLKKSWNKSYGVGHVLVTIKCLLIYPNPESALDEEAGKQLLADYDGYCKYARLMTSIHATPKLPPLEFRNSTACSNNPSKPISTKPMPLGTNVKQDPSPIIEQGATVNDDTAKLLKPTATNFTTNTKLPVNGAKTTTGAASKAKRGVKRL</sequence>
<keyword evidence="8" id="KW-1185">Reference proteome</keyword>
<evidence type="ECO:0000256" key="4">
    <source>
        <dbReference type="RuleBase" id="RU362109"/>
    </source>
</evidence>
<gene>
    <name evidence="7" type="ORF">IL334_004903</name>
</gene>
<dbReference type="CDD" id="cd23804">
    <property type="entry name" value="UBCc_UBE2S"/>
    <property type="match status" value="1"/>
</dbReference>
<evidence type="ECO:0000256" key="3">
    <source>
        <dbReference type="PROSITE-ProRule" id="PRU10133"/>
    </source>
</evidence>
<keyword evidence="4" id="KW-0067">ATP-binding</keyword>
<dbReference type="PROSITE" id="PS50127">
    <property type="entry name" value="UBC_2"/>
    <property type="match status" value="1"/>
</dbReference>
<dbReference type="InterPro" id="IPR000608">
    <property type="entry name" value="UBC"/>
</dbReference>
<reference evidence="7 8" key="1">
    <citation type="submission" date="2024-01" db="EMBL/GenBank/DDBJ databases">
        <title>Comparative genomics of Cryptococcus and Kwoniella reveals pathogenesis evolution and contrasting modes of karyotype evolution via chromosome fusion or intercentromeric recombination.</title>
        <authorList>
            <person name="Coelho M.A."/>
            <person name="David-Palma M."/>
            <person name="Shea T."/>
            <person name="Bowers K."/>
            <person name="McGinley-Smith S."/>
            <person name="Mohammad A.W."/>
            <person name="Gnirke A."/>
            <person name="Yurkov A.M."/>
            <person name="Nowrousian M."/>
            <person name="Sun S."/>
            <person name="Cuomo C.A."/>
            <person name="Heitman J."/>
        </authorList>
    </citation>
    <scope>NUCLEOTIDE SEQUENCE [LARGE SCALE GENOMIC DNA]</scope>
    <source>
        <strain evidence="7">CBS 11374</strain>
    </source>
</reference>
<dbReference type="InterPro" id="IPR050113">
    <property type="entry name" value="Ub_conjugating_enzyme"/>
</dbReference>
<accession>A0ABZ1D1N7</accession>
<comment type="similarity">
    <text evidence="4">Belongs to the ubiquitin-conjugating enzyme family.</text>
</comment>
<dbReference type="EMBL" id="CP141886">
    <property type="protein sequence ID" value="WRT67929.1"/>
    <property type="molecule type" value="Genomic_DNA"/>
</dbReference>
<dbReference type="SUPFAM" id="SSF54495">
    <property type="entry name" value="UBC-like"/>
    <property type="match status" value="1"/>
</dbReference>
<dbReference type="Proteomes" id="UP001329825">
    <property type="component" value="Chromosome 6"/>
</dbReference>
<keyword evidence="1" id="KW-0808">Transferase</keyword>
<feature type="region of interest" description="Disordered" evidence="5">
    <location>
        <begin position="217"/>
        <end position="242"/>
    </location>
</feature>
<evidence type="ECO:0000256" key="5">
    <source>
        <dbReference type="SAM" id="MobiDB-lite"/>
    </source>
</evidence>
<protein>
    <recommendedName>
        <fullName evidence="6">UBC core domain-containing protein</fullName>
    </recommendedName>
</protein>
<proteinExistence type="inferred from homology"/>
<keyword evidence="4" id="KW-0547">Nucleotide-binding</keyword>
<dbReference type="Gene3D" id="3.10.110.10">
    <property type="entry name" value="Ubiquitin Conjugating Enzyme"/>
    <property type="match status" value="1"/>
</dbReference>
<dbReference type="RefSeq" id="XP_062792669.1">
    <property type="nucleotide sequence ID" value="XM_062936618.1"/>
</dbReference>
<evidence type="ECO:0000259" key="6">
    <source>
        <dbReference type="PROSITE" id="PS50127"/>
    </source>
</evidence>